<reference evidence="2" key="1">
    <citation type="submission" date="2016-03" db="EMBL/GenBank/DDBJ databases">
        <authorList>
            <person name="Ploux O."/>
        </authorList>
    </citation>
    <scope>NUCLEOTIDE SEQUENCE [LARGE SCALE GENOMIC DNA]</scope>
    <source>
        <strain evidence="2">UK7</strain>
    </source>
</reference>
<evidence type="ECO:0000313" key="2">
    <source>
        <dbReference type="Proteomes" id="UP000178129"/>
    </source>
</evidence>
<evidence type="ECO:0000313" key="1">
    <source>
        <dbReference type="EMBL" id="CZS93481.1"/>
    </source>
</evidence>
<sequence>MGMERSSDITNGLLHRVVCPGEREPTVDEETTRLHFYQ</sequence>
<name>A0A1E1K677_9HELO</name>
<protein>
    <submittedName>
        <fullName evidence="1">Uncharacterized protein</fullName>
    </submittedName>
</protein>
<organism evidence="1 2">
    <name type="scientific">Rhynchosporium graminicola</name>
    <dbReference type="NCBI Taxonomy" id="2792576"/>
    <lineage>
        <taxon>Eukaryota</taxon>
        <taxon>Fungi</taxon>
        <taxon>Dikarya</taxon>
        <taxon>Ascomycota</taxon>
        <taxon>Pezizomycotina</taxon>
        <taxon>Leotiomycetes</taxon>
        <taxon>Helotiales</taxon>
        <taxon>Ploettnerulaceae</taxon>
        <taxon>Rhynchosporium</taxon>
    </lineage>
</organism>
<dbReference type="AlphaFoldDB" id="A0A1E1K677"/>
<gene>
    <name evidence="1" type="ORF">RCO7_14280</name>
</gene>
<keyword evidence="2" id="KW-1185">Reference proteome</keyword>
<comment type="caution">
    <text evidence="1">The sequence shown here is derived from an EMBL/GenBank/DDBJ whole genome shotgun (WGS) entry which is preliminary data.</text>
</comment>
<accession>A0A1E1K677</accession>
<proteinExistence type="predicted"/>
<dbReference type="Proteomes" id="UP000178129">
    <property type="component" value="Unassembled WGS sequence"/>
</dbReference>
<dbReference type="InParanoid" id="A0A1E1K677"/>
<dbReference type="EMBL" id="FJUW01000007">
    <property type="protein sequence ID" value="CZS93481.1"/>
    <property type="molecule type" value="Genomic_DNA"/>
</dbReference>